<gene>
    <name evidence="1" type="ORF">MPXG_00133</name>
</gene>
<protein>
    <submittedName>
        <fullName evidence="1">Uncharacterized protein</fullName>
    </submittedName>
</protein>
<organism evidence="1 2">
    <name type="scientific">Micromonas pusilla virus SP1</name>
    <name type="common">MpV-SP1</name>
    <dbReference type="NCBI Taxonomy" id="373996"/>
    <lineage>
        <taxon>Viruses</taxon>
        <taxon>Varidnaviria</taxon>
        <taxon>Bamfordvirae</taxon>
        <taxon>Nucleocytoviricota</taxon>
        <taxon>Megaviricetes</taxon>
        <taxon>Algavirales</taxon>
        <taxon>Phycodnaviridae</taxon>
        <taxon>Prasinovirus</taxon>
        <taxon>Prasinovirus micromonas</taxon>
    </lineage>
</organism>
<reference evidence="1 2" key="1">
    <citation type="submission" date="2010-12" db="EMBL/GenBank/DDBJ databases">
        <title>The Genome Sequence of Micromonas pusilla virus SP1.</title>
        <authorList>
            <consortium name="The Broad Institute Genome Sequencing Platform"/>
            <person name="Henn M.R."/>
            <person name="Suttle C."/>
            <person name="Winget D."/>
            <person name="Chan A."/>
            <person name="Levin J."/>
            <person name="Malboeuf C."/>
            <person name="Casali M."/>
            <person name="Russ C."/>
            <person name="Lennon N."/>
            <person name="Chapman S.B."/>
            <person name="Erlich R."/>
            <person name="Young S.K."/>
            <person name="Yandava C."/>
            <person name="Zeng Q."/>
            <person name="Alvarado L."/>
            <person name="Anderson S."/>
            <person name="Berlin A."/>
            <person name="Chen Z."/>
            <person name="Freedman E."/>
            <person name="Gellesch M."/>
            <person name="Goldberg J."/>
            <person name="Green L."/>
            <person name="Griggs A."/>
            <person name="Gujja S."/>
            <person name="Heilman E.R."/>
            <person name="Heiman D."/>
            <person name="Hollinger A."/>
            <person name="Howarth C."/>
            <person name="Larson L."/>
            <person name="Mehta T."/>
            <person name="Pearson M."/>
            <person name="Roberts A."/>
            <person name="Ryan E."/>
            <person name="Saif S."/>
            <person name="Shea T."/>
            <person name="Shenoy N."/>
            <person name="Sisk P."/>
            <person name="Stolte C."/>
            <person name="Sykes S."/>
            <person name="White J."/>
            <person name="Haas B."/>
            <person name="Nusbaum C."/>
            <person name="Birren B."/>
        </authorList>
    </citation>
    <scope>NUCLEOTIDE SEQUENCE [LARGE SCALE GENOMIC DNA]</scope>
    <source>
        <strain evidence="1 2">SP1</strain>
    </source>
</reference>
<keyword evidence="2" id="KW-1185">Reference proteome</keyword>
<dbReference type="Proteomes" id="UP000232710">
    <property type="component" value="Segment"/>
</dbReference>
<accession>G9E6A4</accession>
<organismHost>
    <name type="scientific">Micromonas pusilla</name>
    <name type="common">Picoplanktonic green alga</name>
    <name type="synonym">Chromulina pusilla</name>
    <dbReference type="NCBI Taxonomy" id="38833"/>
</organismHost>
<name>G9E6A4_MPSP1</name>
<evidence type="ECO:0000313" key="2">
    <source>
        <dbReference type="Proteomes" id="UP000232710"/>
    </source>
</evidence>
<evidence type="ECO:0000313" key="1">
    <source>
        <dbReference type="EMBL" id="AET84931.1"/>
    </source>
</evidence>
<sequence>MGEMHRCQFLKYKGYYNPVTGRVKFGNHLFPDIHTAVKFLSKKYDASLRRQLLEQKLVSRV</sequence>
<dbReference type="EMBL" id="JF974320">
    <property type="protein sequence ID" value="AET84931.1"/>
    <property type="molecule type" value="Genomic_DNA"/>
</dbReference>
<proteinExistence type="predicted"/>